<dbReference type="GeneID" id="54572735"/>
<name>A0A6A6I1B5_9PLEO</name>
<gene>
    <name evidence="2" type="ORF">BU26DRAFT_111091</name>
</gene>
<keyword evidence="3" id="KW-1185">Reference proteome</keyword>
<evidence type="ECO:0000313" key="2">
    <source>
        <dbReference type="EMBL" id="KAF2243939.1"/>
    </source>
</evidence>
<proteinExistence type="predicted"/>
<sequence>MLYQQTAMDEDHLATLSASTTDYSNPTSWEFEPASSPSKDPPQKPSEAPILPIKNLPSEIISTILDFWIGEPTLFPADPYHPTLLTPTYTSSIPPQILKVLPLPLQHEHNLLLHQKWLRSEKSFDDAYRFYATHIAVLGSLSHGAFEPPRQLRAMLCQQAVLPEAMRPHPQLRLHGLEKIRLDLTAADYFALFRVHVPPFERPGSTLHDQEPYGAAVFLAHTEQLVLCFGDLFRSTHPWYDLADTAWDGERDDGVVPRCRPGVCTEGLLIDWILTYAWHHGYLQHIPKIKLQGGMQPWVREKWMRIFEGGDVEEGFAGEAHIERIGTIGLQEAVAQGMIWDPAEHYPPKCACEIPCGRLGGDAECESDWDGDCLAQGSVEPWGEWDWSTEEAVSVVW</sequence>
<dbReference type="EMBL" id="ML987204">
    <property type="protein sequence ID" value="KAF2243939.1"/>
    <property type="molecule type" value="Genomic_DNA"/>
</dbReference>
<evidence type="ECO:0000313" key="3">
    <source>
        <dbReference type="Proteomes" id="UP000800094"/>
    </source>
</evidence>
<protein>
    <submittedName>
        <fullName evidence="2">Uncharacterized protein</fullName>
    </submittedName>
</protein>
<evidence type="ECO:0000256" key="1">
    <source>
        <dbReference type="SAM" id="MobiDB-lite"/>
    </source>
</evidence>
<reference evidence="2" key="1">
    <citation type="journal article" date="2020" name="Stud. Mycol.">
        <title>101 Dothideomycetes genomes: a test case for predicting lifestyles and emergence of pathogens.</title>
        <authorList>
            <person name="Haridas S."/>
            <person name="Albert R."/>
            <person name="Binder M."/>
            <person name="Bloem J."/>
            <person name="Labutti K."/>
            <person name="Salamov A."/>
            <person name="Andreopoulos B."/>
            <person name="Baker S."/>
            <person name="Barry K."/>
            <person name="Bills G."/>
            <person name="Bluhm B."/>
            <person name="Cannon C."/>
            <person name="Castanera R."/>
            <person name="Culley D."/>
            <person name="Daum C."/>
            <person name="Ezra D."/>
            <person name="Gonzalez J."/>
            <person name="Henrissat B."/>
            <person name="Kuo A."/>
            <person name="Liang C."/>
            <person name="Lipzen A."/>
            <person name="Lutzoni F."/>
            <person name="Magnuson J."/>
            <person name="Mondo S."/>
            <person name="Nolan M."/>
            <person name="Ohm R."/>
            <person name="Pangilinan J."/>
            <person name="Park H.-J."/>
            <person name="Ramirez L."/>
            <person name="Alfaro M."/>
            <person name="Sun H."/>
            <person name="Tritt A."/>
            <person name="Yoshinaga Y."/>
            <person name="Zwiers L.-H."/>
            <person name="Turgeon B."/>
            <person name="Goodwin S."/>
            <person name="Spatafora J."/>
            <person name="Crous P."/>
            <person name="Grigoriev I."/>
        </authorList>
    </citation>
    <scope>NUCLEOTIDE SEQUENCE</scope>
    <source>
        <strain evidence="2">CBS 122368</strain>
    </source>
</reference>
<organism evidence="2 3">
    <name type="scientific">Trematosphaeria pertusa</name>
    <dbReference type="NCBI Taxonomy" id="390896"/>
    <lineage>
        <taxon>Eukaryota</taxon>
        <taxon>Fungi</taxon>
        <taxon>Dikarya</taxon>
        <taxon>Ascomycota</taxon>
        <taxon>Pezizomycotina</taxon>
        <taxon>Dothideomycetes</taxon>
        <taxon>Pleosporomycetidae</taxon>
        <taxon>Pleosporales</taxon>
        <taxon>Massarineae</taxon>
        <taxon>Trematosphaeriaceae</taxon>
        <taxon>Trematosphaeria</taxon>
    </lineage>
</organism>
<dbReference type="AlphaFoldDB" id="A0A6A6I1B5"/>
<accession>A0A6A6I1B5</accession>
<feature type="region of interest" description="Disordered" evidence="1">
    <location>
        <begin position="1"/>
        <end position="50"/>
    </location>
</feature>
<dbReference type="RefSeq" id="XP_033678943.1">
    <property type="nucleotide sequence ID" value="XM_033819405.1"/>
</dbReference>
<dbReference type="Proteomes" id="UP000800094">
    <property type="component" value="Unassembled WGS sequence"/>
</dbReference>
<dbReference type="OrthoDB" id="3797798at2759"/>
<feature type="compositionally biased region" description="Polar residues" evidence="1">
    <location>
        <begin position="16"/>
        <end position="28"/>
    </location>
</feature>